<dbReference type="AlphaFoldDB" id="A0A3A1TVH0"/>
<sequence>MATAERPRSAATGRNAPQVPVRDRAELRRWLEQHAATSSGVWLVVPKGPDRTIDYAEIVEELLCFGWIDGQGRSFDEQRSLQYVAPRKPTSAWSRPNKERVERLLAAGLMRPAGQAVIDAAVASGRWTALDEVEQGIEPADLTAGLDAVPAARAAWDGFPRSARHALLEWLSTAKTAPTRERRIAAIVSEAAGGRRANQWRPADRV</sequence>
<proteinExistence type="predicted"/>
<comment type="caution">
    <text evidence="2">The sequence shown here is derived from an EMBL/GenBank/DDBJ whole genome shotgun (WGS) entry which is preliminary data.</text>
</comment>
<organism evidence="2 3">
    <name type="scientific">Amnibacterium setariae</name>
    <dbReference type="NCBI Taxonomy" id="2306585"/>
    <lineage>
        <taxon>Bacteria</taxon>
        <taxon>Bacillati</taxon>
        <taxon>Actinomycetota</taxon>
        <taxon>Actinomycetes</taxon>
        <taxon>Micrococcales</taxon>
        <taxon>Microbacteriaceae</taxon>
        <taxon>Amnibacterium</taxon>
    </lineage>
</organism>
<accession>A0A3A1TVH0</accession>
<protein>
    <recommendedName>
        <fullName evidence="4">Bacteriocin-protection protein, YdeI/OmpD-associated family</fullName>
    </recommendedName>
</protein>
<dbReference type="EMBL" id="QXTG01000002">
    <property type="protein sequence ID" value="RIX28253.1"/>
    <property type="molecule type" value="Genomic_DNA"/>
</dbReference>
<dbReference type="RefSeq" id="WP_119482564.1">
    <property type="nucleotide sequence ID" value="NZ_QXTG01000002.1"/>
</dbReference>
<dbReference type="OrthoDB" id="2604865at2"/>
<evidence type="ECO:0000313" key="3">
    <source>
        <dbReference type="Proteomes" id="UP000265742"/>
    </source>
</evidence>
<name>A0A3A1TVH0_9MICO</name>
<evidence type="ECO:0008006" key="4">
    <source>
        <dbReference type="Google" id="ProtNLM"/>
    </source>
</evidence>
<dbReference type="Proteomes" id="UP000265742">
    <property type="component" value="Unassembled WGS sequence"/>
</dbReference>
<reference evidence="3" key="1">
    <citation type="submission" date="2018-09" db="EMBL/GenBank/DDBJ databases">
        <authorList>
            <person name="Kim I."/>
        </authorList>
    </citation>
    <scope>NUCLEOTIDE SEQUENCE [LARGE SCALE GENOMIC DNA]</scope>
    <source>
        <strain evidence="3">DD4a</strain>
    </source>
</reference>
<evidence type="ECO:0000313" key="2">
    <source>
        <dbReference type="EMBL" id="RIX28253.1"/>
    </source>
</evidence>
<gene>
    <name evidence="2" type="ORF">D1781_12390</name>
</gene>
<feature type="region of interest" description="Disordered" evidence="1">
    <location>
        <begin position="1"/>
        <end position="20"/>
    </location>
</feature>
<keyword evidence="3" id="KW-1185">Reference proteome</keyword>
<dbReference type="Pfam" id="PF13376">
    <property type="entry name" value="OmdA"/>
    <property type="match status" value="1"/>
</dbReference>
<evidence type="ECO:0000256" key="1">
    <source>
        <dbReference type="SAM" id="MobiDB-lite"/>
    </source>
</evidence>